<dbReference type="AlphaFoldDB" id="A0A5B7HG20"/>
<accession>A0A5B7HG20</accession>
<comment type="caution">
    <text evidence="1">The sequence shown here is derived from an EMBL/GenBank/DDBJ whole genome shotgun (WGS) entry which is preliminary data.</text>
</comment>
<proteinExistence type="predicted"/>
<keyword evidence="2" id="KW-1185">Reference proteome</keyword>
<sequence>MQPRSACQSLQHILTENSIFSTILLLSCLLRSFSLSFLSFQSSTWPNSCVTCKPTPPSPPPPFHFSTLSSSASLSATPSLPLLPGRHITRFSSPVFHNLPRDPETRRQWR</sequence>
<dbReference type="PROSITE" id="PS51257">
    <property type="entry name" value="PROKAR_LIPOPROTEIN"/>
    <property type="match status" value="1"/>
</dbReference>
<gene>
    <name evidence="1" type="ORF">E2C01_064381</name>
</gene>
<reference evidence="1 2" key="1">
    <citation type="submission" date="2019-05" db="EMBL/GenBank/DDBJ databases">
        <title>Another draft genome of Portunus trituberculatus and its Hox gene families provides insights of decapod evolution.</title>
        <authorList>
            <person name="Jeong J.-H."/>
            <person name="Song I."/>
            <person name="Kim S."/>
            <person name="Choi T."/>
            <person name="Kim D."/>
            <person name="Ryu S."/>
            <person name="Kim W."/>
        </authorList>
    </citation>
    <scope>NUCLEOTIDE SEQUENCE [LARGE SCALE GENOMIC DNA]</scope>
    <source>
        <tissue evidence="1">Muscle</tissue>
    </source>
</reference>
<evidence type="ECO:0000313" key="1">
    <source>
        <dbReference type="EMBL" id="MPC70142.1"/>
    </source>
</evidence>
<name>A0A5B7HG20_PORTR</name>
<evidence type="ECO:0000313" key="2">
    <source>
        <dbReference type="Proteomes" id="UP000324222"/>
    </source>
</evidence>
<dbReference type="EMBL" id="VSRR010030624">
    <property type="protein sequence ID" value="MPC70142.1"/>
    <property type="molecule type" value="Genomic_DNA"/>
</dbReference>
<protein>
    <submittedName>
        <fullName evidence="1">Uncharacterized protein</fullName>
    </submittedName>
</protein>
<dbReference type="Proteomes" id="UP000324222">
    <property type="component" value="Unassembled WGS sequence"/>
</dbReference>
<organism evidence="1 2">
    <name type="scientific">Portunus trituberculatus</name>
    <name type="common">Swimming crab</name>
    <name type="synonym">Neptunus trituberculatus</name>
    <dbReference type="NCBI Taxonomy" id="210409"/>
    <lineage>
        <taxon>Eukaryota</taxon>
        <taxon>Metazoa</taxon>
        <taxon>Ecdysozoa</taxon>
        <taxon>Arthropoda</taxon>
        <taxon>Crustacea</taxon>
        <taxon>Multicrustacea</taxon>
        <taxon>Malacostraca</taxon>
        <taxon>Eumalacostraca</taxon>
        <taxon>Eucarida</taxon>
        <taxon>Decapoda</taxon>
        <taxon>Pleocyemata</taxon>
        <taxon>Brachyura</taxon>
        <taxon>Eubrachyura</taxon>
        <taxon>Portunoidea</taxon>
        <taxon>Portunidae</taxon>
        <taxon>Portuninae</taxon>
        <taxon>Portunus</taxon>
    </lineage>
</organism>